<feature type="region of interest" description="Disordered" evidence="1">
    <location>
        <begin position="51"/>
        <end position="123"/>
    </location>
</feature>
<evidence type="ECO:0000256" key="2">
    <source>
        <dbReference type="SAM" id="SignalP"/>
    </source>
</evidence>
<organism evidence="3 4">
    <name type="scientific">Phyllostomus discolor</name>
    <name type="common">pale spear-nosed bat</name>
    <dbReference type="NCBI Taxonomy" id="89673"/>
    <lineage>
        <taxon>Eukaryota</taxon>
        <taxon>Metazoa</taxon>
        <taxon>Chordata</taxon>
        <taxon>Craniata</taxon>
        <taxon>Vertebrata</taxon>
        <taxon>Euteleostomi</taxon>
        <taxon>Mammalia</taxon>
        <taxon>Eutheria</taxon>
        <taxon>Laurasiatheria</taxon>
        <taxon>Chiroptera</taxon>
        <taxon>Yangochiroptera</taxon>
        <taxon>Phyllostomidae</taxon>
        <taxon>Phyllostominae</taxon>
        <taxon>Phyllostomus</taxon>
    </lineage>
</organism>
<feature type="signal peptide" evidence="2">
    <location>
        <begin position="1"/>
        <end position="21"/>
    </location>
</feature>
<feature type="chain" id="PRO_5032615720" evidence="2">
    <location>
        <begin position="22"/>
        <end position="123"/>
    </location>
</feature>
<name>A0A834EEZ0_9CHIR</name>
<protein>
    <submittedName>
        <fullName evidence="3">Uncharacterized protein</fullName>
    </submittedName>
</protein>
<reference evidence="3 4" key="1">
    <citation type="journal article" date="2020" name="Nature">
        <title>Six reference-quality genomes reveal evolution of bat adaptations.</title>
        <authorList>
            <person name="Jebb D."/>
            <person name="Huang Z."/>
            <person name="Pippel M."/>
            <person name="Hughes G.M."/>
            <person name="Lavrichenko K."/>
            <person name="Devanna P."/>
            <person name="Winkler S."/>
            <person name="Jermiin L.S."/>
            <person name="Skirmuntt E.C."/>
            <person name="Katzourakis A."/>
            <person name="Burkitt-Gray L."/>
            <person name="Ray D.A."/>
            <person name="Sullivan K.A.M."/>
            <person name="Roscito J.G."/>
            <person name="Kirilenko B.M."/>
            <person name="Davalos L.M."/>
            <person name="Corthals A.P."/>
            <person name="Power M.L."/>
            <person name="Jones G."/>
            <person name="Ransome R.D."/>
            <person name="Dechmann D.K.N."/>
            <person name="Locatelli A.G."/>
            <person name="Puechmaille S.J."/>
            <person name="Fedrigo O."/>
            <person name="Jarvis E.D."/>
            <person name="Hiller M."/>
            <person name="Vernes S.C."/>
            <person name="Myers E.W."/>
            <person name="Teeling E.C."/>
        </authorList>
    </citation>
    <scope>NUCLEOTIDE SEQUENCE [LARGE SCALE GENOMIC DNA]</scope>
    <source>
        <strain evidence="3">Bat1K_MPI-CBG_1</strain>
    </source>
</reference>
<evidence type="ECO:0000256" key="1">
    <source>
        <dbReference type="SAM" id="MobiDB-lite"/>
    </source>
</evidence>
<keyword evidence="2" id="KW-0732">Signal</keyword>
<sequence length="123" mass="12637">MAAPAALGLLLSGFLRPLAPSAVAGATAVRPPRPGANASAVAFAIVLVDRGGSLPPPRVRRDSSSSRRCPAAAPPPRCCRLPPPPRRRSPRPAFPQEPGQGSREERAAAARSPTGVALRPGSR</sequence>
<comment type="caution">
    <text evidence="3">The sequence shown here is derived from an EMBL/GenBank/DDBJ whole genome shotgun (WGS) entry which is preliminary data.</text>
</comment>
<dbReference type="Proteomes" id="UP000664940">
    <property type="component" value="Unassembled WGS sequence"/>
</dbReference>
<dbReference type="AlphaFoldDB" id="A0A834EEZ0"/>
<accession>A0A834EEZ0</accession>
<evidence type="ECO:0000313" key="4">
    <source>
        <dbReference type="Proteomes" id="UP000664940"/>
    </source>
</evidence>
<feature type="compositionally biased region" description="Pro residues" evidence="1">
    <location>
        <begin position="72"/>
        <end position="84"/>
    </location>
</feature>
<proteinExistence type="predicted"/>
<gene>
    <name evidence="3" type="ORF">HJG60_010533</name>
</gene>
<evidence type="ECO:0000313" key="3">
    <source>
        <dbReference type="EMBL" id="KAF6114559.1"/>
    </source>
</evidence>
<dbReference type="EMBL" id="JABVXQ010000004">
    <property type="protein sequence ID" value="KAF6114559.1"/>
    <property type="molecule type" value="Genomic_DNA"/>
</dbReference>